<gene>
    <name evidence="2" type="ORF">HIM_04831</name>
</gene>
<evidence type="ECO:0000256" key="1">
    <source>
        <dbReference type="SAM" id="MobiDB-lite"/>
    </source>
</evidence>
<dbReference type="OrthoDB" id="5366531at2759"/>
<evidence type="ECO:0000313" key="3">
    <source>
        <dbReference type="Proteomes" id="UP000054481"/>
    </source>
</evidence>
<evidence type="ECO:0000313" key="2">
    <source>
        <dbReference type="EMBL" id="KJZ75674.1"/>
    </source>
</evidence>
<keyword evidence="3" id="KW-1185">Reference proteome</keyword>
<sequence>MAFHSNTRRSTACNGVISPRRLNSIWERCFNTLKRERGIGGAWAVFKSMRQRRLLSLLARPEAELLRDGMLAAALGHRKRTDIIIQAAQSMLATDGFSWPDLYLRIIHAALSKAWYKDALNWHTQLAPDFAPGAESFGTLMSMFVLDHSPQMQGVLAKIYVQSSERKLYDCVIPSLFSAGQSRLALNWRRQFVSSQDLPIGTQSRPFLQFLASYHPKIHLTDKELSVIGFEPKTTPTDSDNKSQDTIRPEATRGQYSDSLLARWFASAWIPVDLALNLIHKLGIRTIGPRSLQSLALREEDAEAVAKRVSQLGELDIKIAPQLYCEVLVFFANQGRNDLLRDLLKCDIHPDEFDDPETRRVLLHASTNANDPERVRVLEGVEWAIGSRPSARHLNTLLTQEVRKPEMGKTSTVLDRMEALGLNVAEDNAWSILELTHQRLIECRNMKLSPERSSRYSASLDDAISVTRRLARHDVPIPAKNWRALLEGLGHLTRLDELDQLCLDVLHLYKPTSGGLVLVHQEDWCQPKIGAAIDSLRDPASTARRHADDTSAYAVERTQMQRADKKYIPTDLPLTHWDHPILKIFDARLQRAIVRWGFDRTLGLPPLVSALPSIETSEPRQFDIARGVRLLALLRDKGVPIDVDVVRSALYSCIILSGVPGRPRDRSRDEKEMATENVKSLLALAWGSELLPSSPALHEELQSRQMRAWKNYSGLLRKTHQIR</sequence>
<dbReference type="AlphaFoldDB" id="A0A0F8A5P2"/>
<feature type="region of interest" description="Disordered" evidence="1">
    <location>
        <begin position="231"/>
        <end position="250"/>
    </location>
</feature>
<dbReference type="EMBL" id="KQ030515">
    <property type="protein sequence ID" value="KJZ75674.1"/>
    <property type="molecule type" value="Genomic_DNA"/>
</dbReference>
<reference evidence="2 3" key="1">
    <citation type="journal article" date="2014" name="Genome Biol. Evol.">
        <title>Comparative genomics and transcriptomics analyses reveal divergent lifestyle features of nematode endoparasitic fungus Hirsutella minnesotensis.</title>
        <authorList>
            <person name="Lai Y."/>
            <person name="Liu K."/>
            <person name="Zhang X."/>
            <person name="Zhang X."/>
            <person name="Li K."/>
            <person name="Wang N."/>
            <person name="Shu C."/>
            <person name="Wu Y."/>
            <person name="Wang C."/>
            <person name="Bushley K.E."/>
            <person name="Xiang M."/>
            <person name="Liu X."/>
        </authorList>
    </citation>
    <scope>NUCLEOTIDE SEQUENCE [LARGE SCALE GENOMIC DNA]</scope>
    <source>
        <strain evidence="2 3">3608</strain>
    </source>
</reference>
<evidence type="ECO:0008006" key="4">
    <source>
        <dbReference type="Google" id="ProtNLM"/>
    </source>
</evidence>
<name>A0A0F8A5P2_9HYPO</name>
<feature type="compositionally biased region" description="Basic and acidic residues" evidence="1">
    <location>
        <begin position="239"/>
        <end position="250"/>
    </location>
</feature>
<accession>A0A0F8A5P2</accession>
<organism evidence="2 3">
    <name type="scientific">Hirsutella minnesotensis 3608</name>
    <dbReference type="NCBI Taxonomy" id="1043627"/>
    <lineage>
        <taxon>Eukaryota</taxon>
        <taxon>Fungi</taxon>
        <taxon>Dikarya</taxon>
        <taxon>Ascomycota</taxon>
        <taxon>Pezizomycotina</taxon>
        <taxon>Sordariomycetes</taxon>
        <taxon>Hypocreomycetidae</taxon>
        <taxon>Hypocreales</taxon>
        <taxon>Ophiocordycipitaceae</taxon>
        <taxon>Hirsutella</taxon>
    </lineage>
</organism>
<dbReference type="Proteomes" id="UP000054481">
    <property type="component" value="Unassembled WGS sequence"/>
</dbReference>
<protein>
    <recommendedName>
        <fullName evidence="4">Pentatricopeptide repeat domain-containing protein</fullName>
    </recommendedName>
</protein>
<proteinExistence type="predicted"/>